<dbReference type="AlphaFoldDB" id="A0A2Z6RGE7"/>
<evidence type="ECO:0000313" key="1">
    <source>
        <dbReference type="EMBL" id="GBC00113.1"/>
    </source>
</evidence>
<proteinExistence type="predicted"/>
<comment type="caution">
    <text evidence="1">The sequence shown here is derived from an EMBL/GenBank/DDBJ whole genome shotgun (WGS) entry which is preliminary data.</text>
</comment>
<keyword evidence="2" id="KW-1185">Reference proteome</keyword>
<protein>
    <recommendedName>
        <fullName evidence="3">F-box domain-containing protein</fullName>
    </recommendedName>
</protein>
<evidence type="ECO:0000313" key="2">
    <source>
        <dbReference type="Proteomes" id="UP000247702"/>
    </source>
</evidence>
<name>A0A2Z6RGE7_9GLOM</name>
<sequence>MDTTLFPKTVVDIDGRSVDVDVLAKRYVLIFITLKATWCPVCPQLLLILNFHGLKDDCQTSFCDPFDRSITKIPQEEIPFNRLLLRQDAFFIIICPGPVEKVRQIQNDCNFSNFPYHFVVDEDLSLATSINLRYFFFSNDVSLNMITNYSFDTQHYQRMSRNEIWPCIAHIIPETLAVRPVFFGRGPGFYGYRDLLTYLREYRIQVEDNAGKLILKAKKVETRLRKSILTENSVENVQQMQTDQPQQETHREQIFPIELLSSIFEYLEPIEIVKSVTATSRLWRAIGLEVIVVNLKREMKIVSESLVTYPRTANNPMPYFSRIVMLKQMNKLVGIYELEQQINYLIKIVEISQRLLVYCNVD</sequence>
<dbReference type="InterPro" id="IPR036249">
    <property type="entry name" value="Thioredoxin-like_sf"/>
</dbReference>
<gene>
    <name evidence="1" type="ORF">RclHR1_03750012</name>
</gene>
<accession>A0A2Z6RGE7</accession>
<reference evidence="1 2" key="1">
    <citation type="submission" date="2017-11" db="EMBL/GenBank/DDBJ databases">
        <title>The genome of Rhizophagus clarus HR1 reveals common genetic basis of auxotrophy among arbuscular mycorrhizal fungi.</title>
        <authorList>
            <person name="Kobayashi Y."/>
        </authorList>
    </citation>
    <scope>NUCLEOTIDE SEQUENCE [LARGE SCALE GENOMIC DNA]</scope>
    <source>
        <strain evidence="1 2">HR1</strain>
    </source>
</reference>
<dbReference type="Proteomes" id="UP000247702">
    <property type="component" value="Unassembled WGS sequence"/>
</dbReference>
<organism evidence="1 2">
    <name type="scientific">Rhizophagus clarus</name>
    <dbReference type="NCBI Taxonomy" id="94130"/>
    <lineage>
        <taxon>Eukaryota</taxon>
        <taxon>Fungi</taxon>
        <taxon>Fungi incertae sedis</taxon>
        <taxon>Mucoromycota</taxon>
        <taxon>Glomeromycotina</taxon>
        <taxon>Glomeromycetes</taxon>
        <taxon>Glomerales</taxon>
        <taxon>Glomeraceae</taxon>
        <taxon>Rhizophagus</taxon>
    </lineage>
</organism>
<dbReference type="SUPFAM" id="SSF81383">
    <property type="entry name" value="F-box domain"/>
    <property type="match status" value="1"/>
</dbReference>
<evidence type="ECO:0008006" key="3">
    <source>
        <dbReference type="Google" id="ProtNLM"/>
    </source>
</evidence>
<dbReference type="EMBL" id="BEXD01003057">
    <property type="protein sequence ID" value="GBC00113.1"/>
    <property type="molecule type" value="Genomic_DNA"/>
</dbReference>
<dbReference type="InterPro" id="IPR036047">
    <property type="entry name" value="F-box-like_dom_sf"/>
</dbReference>
<dbReference type="SUPFAM" id="SSF52833">
    <property type="entry name" value="Thioredoxin-like"/>
    <property type="match status" value="1"/>
</dbReference>